<comment type="caution">
    <text evidence="1">The sequence shown here is derived from an EMBL/GenBank/DDBJ whole genome shotgun (WGS) entry which is preliminary data.</text>
</comment>
<dbReference type="AlphaFoldDB" id="W9X771"/>
<dbReference type="eggNOG" id="ENOG502S0NF">
    <property type="taxonomic scope" value="Eukaryota"/>
</dbReference>
<sequence length="172" mass="20159">MALSQRREEARIQIGFQEVSVQGLEEYKRLFRLVFQDIKSRQIKKASNELLEGSWRLVNSVTALGLHEDVDDETKRNERLEFWRDFNLCWEALGQRQKEITQMALKTGIWPGDMLSTDIITSLGDQLVAMCDILQTHGLVDYEMGIWEEQITHIFIECIDLLARNRPKSREF</sequence>
<protein>
    <submittedName>
        <fullName evidence="1">Uncharacterized protein</fullName>
    </submittedName>
</protein>
<accession>W9X771</accession>
<name>W9X771_9EURO</name>
<reference evidence="1 2" key="1">
    <citation type="submission" date="2013-03" db="EMBL/GenBank/DDBJ databases">
        <title>The Genome Sequence of Cladophialophora psammophila CBS 110553.</title>
        <authorList>
            <consortium name="The Broad Institute Genomics Platform"/>
            <person name="Cuomo C."/>
            <person name="de Hoog S."/>
            <person name="Gorbushina A."/>
            <person name="Walker B."/>
            <person name="Young S.K."/>
            <person name="Zeng Q."/>
            <person name="Gargeya S."/>
            <person name="Fitzgerald M."/>
            <person name="Haas B."/>
            <person name="Abouelleil A."/>
            <person name="Allen A.W."/>
            <person name="Alvarado L."/>
            <person name="Arachchi H.M."/>
            <person name="Berlin A.M."/>
            <person name="Chapman S.B."/>
            <person name="Gainer-Dewar J."/>
            <person name="Goldberg J."/>
            <person name="Griggs A."/>
            <person name="Gujja S."/>
            <person name="Hansen M."/>
            <person name="Howarth C."/>
            <person name="Imamovic A."/>
            <person name="Ireland A."/>
            <person name="Larimer J."/>
            <person name="McCowan C."/>
            <person name="Murphy C."/>
            <person name="Pearson M."/>
            <person name="Poon T.W."/>
            <person name="Priest M."/>
            <person name="Roberts A."/>
            <person name="Saif S."/>
            <person name="Shea T."/>
            <person name="Sisk P."/>
            <person name="Sykes S."/>
            <person name="Wortman J."/>
            <person name="Nusbaum C."/>
            <person name="Birren B."/>
        </authorList>
    </citation>
    <scope>NUCLEOTIDE SEQUENCE [LARGE SCALE GENOMIC DNA]</scope>
    <source>
        <strain evidence="1 2">CBS 110553</strain>
    </source>
</reference>
<dbReference type="EMBL" id="AMGX01000005">
    <property type="protein sequence ID" value="EXJ72771.1"/>
    <property type="molecule type" value="Genomic_DNA"/>
</dbReference>
<dbReference type="RefSeq" id="XP_007742718.1">
    <property type="nucleotide sequence ID" value="XM_007744528.1"/>
</dbReference>
<gene>
    <name evidence="1" type="ORF">A1O5_03918</name>
</gene>
<keyword evidence="2" id="KW-1185">Reference proteome</keyword>
<dbReference type="HOGENOM" id="CLU_123430_0_0_1"/>
<proteinExistence type="predicted"/>
<dbReference type="GeneID" id="19188645"/>
<dbReference type="OrthoDB" id="5552418at2759"/>
<evidence type="ECO:0000313" key="2">
    <source>
        <dbReference type="Proteomes" id="UP000019471"/>
    </source>
</evidence>
<organism evidence="1 2">
    <name type="scientific">Cladophialophora psammophila CBS 110553</name>
    <dbReference type="NCBI Taxonomy" id="1182543"/>
    <lineage>
        <taxon>Eukaryota</taxon>
        <taxon>Fungi</taxon>
        <taxon>Dikarya</taxon>
        <taxon>Ascomycota</taxon>
        <taxon>Pezizomycotina</taxon>
        <taxon>Eurotiomycetes</taxon>
        <taxon>Chaetothyriomycetidae</taxon>
        <taxon>Chaetothyriales</taxon>
        <taxon>Herpotrichiellaceae</taxon>
        <taxon>Cladophialophora</taxon>
    </lineage>
</organism>
<evidence type="ECO:0000313" key="1">
    <source>
        <dbReference type="EMBL" id="EXJ72771.1"/>
    </source>
</evidence>
<dbReference type="Proteomes" id="UP000019471">
    <property type="component" value="Unassembled WGS sequence"/>
</dbReference>